<feature type="transmembrane region" description="Helical" evidence="1">
    <location>
        <begin position="37"/>
        <end position="57"/>
    </location>
</feature>
<keyword evidence="1" id="KW-1133">Transmembrane helix</keyword>
<evidence type="ECO:0000256" key="1">
    <source>
        <dbReference type="SAM" id="Phobius"/>
    </source>
</evidence>
<reference evidence="2" key="1">
    <citation type="journal article" date="2022" name="ISME J.">
        <title>Identification of active gaseous-alkane degraders at natural gas seeps.</title>
        <authorList>
            <person name="Farhan Ul Haque M."/>
            <person name="Hernandez M."/>
            <person name="Crombie A.T."/>
            <person name="Murrell J.C."/>
        </authorList>
    </citation>
    <scope>NUCLEOTIDE SEQUENCE</scope>
    <source>
        <strain evidence="2">PC2</strain>
    </source>
</reference>
<keyword evidence="3" id="KW-1185">Reference proteome</keyword>
<gene>
    <name evidence="2" type="ORF">K2U94_19150</name>
</gene>
<evidence type="ECO:0000313" key="2">
    <source>
        <dbReference type="EMBL" id="MCI4684859.1"/>
    </source>
</evidence>
<feature type="transmembrane region" description="Helical" evidence="1">
    <location>
        <begin position="64"/>
        <end position="83"/>
    </location>
</feature>
<proteinExistence type="predicted"/>
<dbReference type="RefSeq" id="WP_243068736.1">
    <property type="nucleotide sequence ID" value="NZ_JAIVFK010000022.1"/>
</dbReference>
<sequence length="114" mass="11454">MNKALIIASVGEALTGLALLLVPSLVGELLLGTSLAGVAAAMARVAGIALIGLSVACWPDPPSLGMLIYSGAVALGLAYLGLFAGLHGVLLWPAVAAHVVLTALLIRDSMTVRQ</sequence>
<accession>A0ABS9ZBA1</accession>
<evidence type="ECO:0000313" key="3">
    <source>
        <dbReference type="Proteomes" id="UP001139104"/>
    </source>
</evidence>
<evidence type="ECO:0008006" key="4">
    <source>
        <dbReference type="Google" id="ProtNLM"/>
    </source>
</evidence>
<comment type="caution">
    <text evidence="2">The sequence shown here is derived from an EMBL/GenBank/DDBJ whole genome shotgun (WGS) entry which is preliminary data.</text>
</comment>
<organism evidence="2 3">
    <name type="scientific">Candidatus Rhodoblastus alkanivorans</name>
    <dbReference type="NCBI Taxonomy" id="2954117"/>
    <lineage>
        <taxon>Bacteria</taxon>
        <taxon>Pseudomonadati</taxon>
        <taxon>Pseudomonadota</taxon>
        <taxon>Alphaproteobacteria</taxon>
        <taxon>Hyphomicrobiales</taxon>
        <taxon>Rhodoblastaceae</taxon>
        <taxon>Rhodoblastus</taxon>
    </lineage>
</organism>
<keyword evidence="1" id="KW-0472">Membrane</keyword>
<protein>
    <recommendedName>
        <fullName evidence="4">CPBP family intramembrane metalloprotease</fullName>
    </recommendedName>
</protein>
<keyword evidence="1" id="KW-0812">Transmembrane</keyword>
<dbReference type="Proteomes" id="UP001139104">
    <property type="component" value="Unassembled WGS sequence"/>
</dbReference>
<dbReference type="EMBL" id="JAIVFP010000001">
    <property type="protein sequence ID" value="MCI4684859.1"/>
    <property type="molecule type" value="Genomic_DNA"/>
</dbReference>
<name>A0ABS9ZBA1_9HYPH</name>
<feature type="transmembrane region" description="Helical" evidence="1">
    <location>
        <begin position="89"/>
        <end position="106"/>
    </location>
</feature>